<protein>
    <recommendedName>
        <fullName evidence="8">t-SNARE coiled-coil homology domain-containing protein</fullName>
    </recommendedName>
</protein>
<dbReference type="InterPro" id="IPR000727">
    <property type="entry name" value="T_SNARE_dom"/>
</dbReference>
<keyword evidence="10" id="KW-1185">Reference proteome</keyword>
<keyword evidence="5" id="KW-0175">Coiled coil</keyword>
<organism evidence="9 10">
    <name type="scientific">Hypothenemus hampei</name>
    <name type="common">Coffee berry borer</name>
    <dbReference type="NCBI Taxonomy" id="57062"/>
    <lineage>
        <taxon>Eukaryota</taxon>
        <taxon>Metazoa</taxon>
        <taxon>Ecdysozoa</taxon>
        <taxon>Arthropoda</taxon>
        <taxon>Hexapoda</taxon>
        <taxon>Insecta</taxon>
        <taxon>Pterygota</taxon>
        <taxon>Neoptera</taxon>
        <taxon>Endopterygota</taxon>
        <taxon>Coleoptera</taxon>
        <taxon>Polyphaga</taxon>
        <taxon>Cucujiformia</taxon>
        <taxon>Curculionidae</taxon>
        <taxon>Scolytinae</taxon>
        <taxon>Hypothenemus</taxon>
    </lineage>
</organism>
<keyword evidence="3" id="KW-0532">Neurotransmitter transport</keyword>
<gene>
    <name evidence="9" type="ORF">ABEB36_004832</name>
</gene>
<name>A0ABD1EW44_HYPHA</name>
<dbReference type="InterPro" id="IPR006011">
    <property type="entry name" value="Syntaxin_N"/>
</dbReference>
<dbReference type="GO" id="GO:0006836">
    <property type="term" value="P:neurotransmitter transport"/>
    <property type="evidence" value="ECO:0007669"/>
    <property type="project" value="UniProtKB-KW"/>
</dbReference>
<evidence type="ECO:0000256" key="2">
    <source>
        <dbReference type="ARBA" id="ARBA00009063"/>
    </source>
</evidence>
<dbReference type="EMBL" id="JBDJPC010000004">
    <property type="protein sequence ID" value="KAL1505218.1"/>
    <property type="molecule type" value="Genomic_DNA"/>
</dbReference>
<feature type="region of interest" description="Disordered" evidence="6">
    <location>
        <begin position="140"/>
        <end position="162"/>
    </location>
</feature>
<evidence type="ECO:0000256" key="7">
    <source>
        <dbReference type="SAM" id="Phobius"/>
    </source>
</evidence>
<dbReference type="SUPFAM" id="SSF47661">
    <property type="entry name" value="t-snare proteins"/>
    <property type="match status" value="1"/>
</dbReference>
<dbReference type="GO" id="GO:0016020">
    <property type="term" value="C:membrane"/>
    <property type="evidence" value="ECO:0007669"/>
    <property type="project" value="UniProtKB-SubCell"/>
</dbReference>
<dbReference type="SMART" id="SM00503">
    <property type="entry name" value="SynN"/>
    <property type="match status" value="1"/>
</dbReference>
<evidence type="ECO:0000313" key="9">
    <source>
        <dbReference type="EMBL" id="KAL1505218.1"/>
    </source>
</evidence>
<evidence type="ECO:0000256" key="5">
    <source>
        <dbReference type="SAM" id="Coils"/>
    </source>
</evidence>
<dbReference type="Proteomes" id="UP001566132">
    <property type="component" value="Unassembled WGS sequence"/>
</dbReference>
<keyword evidence="7" id="KW-0812">Transmembrane</keyword>
<keyword evidence="3" id="KW-0813">Transport</keyword>
<dbReference type="PANTHER" id="PTHR19957">
    <property type="entry name" value="SYNTAXIN"/>
    <property type="match status" value="1"/>
</dbReference>
<accession>A0ABD1EW44</accession>
<dbReference type="Pfam" id="PF05739">
    <property type="entry name" value="SNARE"/>
    <property type="match status" value="1"/>
</dbReference>
<comment type="similarity">
    <text evidence="2 4">Belongs to the syntaxin family.</text>
</comment>
<keyword evidence="7" id="KW-1133">Transmembrane helix</keyword>
<comment type="subcellular location">
    <subcellularLocation>
        <location evidence="1">Membrane</location>
        <topology evidence="1">Single-pass type IV membrane protein</topology>
    </subcellularLocation>
</comment>
<reference evidence="9 10" key="1">
    <citation type="submission" date="2024-05" db="EMBL/GenBank/DDBJ databases">
        <title>Genetic variation in Jamaican populations of the coffee berry borer (Hypothenemus hampei).</title>
        <authorList>
            <person name="Errbii M."/>
            <person name="Myrie A."/>
        </authorList>
    </citation>
    <scope>NUCLEOTIDE SEQUENCE [LARGE SCALE GENOMIC DNA]</scope>
    <source>
        <strain evidence="9">JA-Hopewell-2020-01-JO</strain>
        <tissue evidence="9">Whole body</tissue>
    </source>
</reference>
<dbReference type="SMART" id="SM00397">
    <property type="entry name" value="t_SNARE"/>
    <property type="match status" value="1"/>
</dbReference>
<dbReference type="PANTHER" id="PTHR19957:SF38">
    <property type="entry name" value="LD27581P"/>
    <property type="match status" value="1"/>
</dbReference>
<comment type="caution">
    <text evidence="9">The sequence shown here is derived from an EMBL/GenBank/DDBJ whole genome shotgun (WGS) entry which is preliminary data.</text>
</comment>
<evidence type="ECO:0000259" key="8">
    <source>
        <dbReference type="PROSITE" id="PS50192"/>
    </source>
</evidence>
<keyword evidence="7" id="KW-0472">Membrane</keyword>
<evidence type="ECO:0000256" key="4">
    <source>
        <dbReference type="RuleBase" id="RU003858"/>
    </source>
</evidence>
<dbReference type="AlphaFoldDB" id="A0ABD1EW44"/>
<dbReference type="InterPro" id="IPR006012">
    <property type="entry name" value="Syntaxin/epimorphin_CS"/>
</dbReference>
<evidence type="ECO:0000256" key="3">
    <source>
        <dbReference type="ARBA" id="ARBA00022775"/>
    </source>
</evidence>
<evidence type="ECO:0000256" key="1">
    <source>
        <dbReference type="ARBA" id="ARBA00004211"/>
    </source>
</evidence>
<dbReference type="Gene3D" id="1.20.58.70">
    <property type="match status" value="1"/>
</dbReference>
<evidence type="ECO:0000256" key="6">
    <source>
        <dbReference type="SAM" id="MobiDB-lite"/>
    </source>
</evidence>
<sequence length="267" mass="30239">MHRNNTNYGSINDPEVGFSGMSSSDTIAREFNSLCDDIATNLYTINSSIKTLQDNFRVIGTPRDNSGIRNKIHVTQLSTNQIASVTTRDIGKLRRTTPRNDKQRILQVDKLEEDFKETINKYHKLQKELADKQKANLLLGANEGNDHSSDEENTSQQSQLQKTRELQFEQEMLIEREETVKKIESDILDINQIMRELGSMVHEQGETIDTIENSIDHAVGNVSEGAEQLVKASRYQTSRRKKLVFLIIVAAVIAIILLAVLISELKK</sequence>
<dbReference type="Gene3D" id="1.20.5.110">
    <property type="match status" value="1"/>
</dbReference>
<dbReference type="PROSITE" id="PS00914">
    <property type="entry name" value="SYNTAXIN"/>
    <property type="match status" value="1"/>
</dbReference>
<proteinExistence type="inferred from homology"/>
<feature type="transmembrane region" description="Helical" evidence="7">
    <location>
        <begin position="243"/>
        <end position="262"/>
    </location>
</feature>
<dbReference type="InterPro" id="IPR010989">
    <property type="entry name" value="SNARE"/>
</dbReference>
<feature type="domain" description="T-SNARE coiled-coil homology" evidence="8">
    <location>
        <begin position="170"/>
        <end position="232"/>
    </location>
</feature>
<evidence type="ECO:0000313" key="10">
    <source>
        <dbReference type="Proteomes" id="UP001566132"/>
    </source>
</evidence>
<dbReference type="InterPro" id="IPR045242">
    <property type="entry name" value="Syntaxin"/>
</dbReference>
<dbReference type="Pfam" id="PF14523">
    <property type="entry name" value="Syntaxin_2"/>
    <property type="match status" value="1"/>
</dbReference>
<dbReference type="PROSITE" id="PS50192">
    <property type="entry name" value="T_SNARE"/>
    <property type="match status" value="1"/>
</dbReference>
<feature type="coiled-coil region" evidence="5">
    <location>
        <begin position="108"/>
        <end position="135"/>
    </location>
</feature>
<dbReference type="CDD" id="cd15847">
    <property type="entry name" value="SNARE_syntaxin7_like"/>
    <property type="match status" value="1"/>
</dbReference>